<evidence type="ECO:0000256" key="2">
    <source>
        <dbReference type="SAM" id="Phobius"/>
    </source>
</evidence>
<keyword evidence="2" id="KW-0812">Transmembrane</keyword>
<reference evidence="4 5" key="1">
    <citation type="submission" date="2017-12" db="EMBL/GenBank/DDBJ databases">
        <authorList>
            <person name="Pombert J.-F."/>
            <person name="Haag K.L."/>
            <person name="Ebert D."/>
        </authorList>
    </citation>
    <scope>NUCLEOTIDE SEQUENCE [LARGE SCALE GENOMIC DNA]</scope>
    <source>
        <strain evidence="4">IL-BN-2</strain>
    </source>
</reference>
<feature type="compositionally biased region" description="Low complexity" evidence="1">
    <location>
        <begin position="87"/>
        <end position="100"/>
    </location>
</feature>
<organism evidence="4 5">
    <name type="scientific">Hamiltosporidium magnivora</name>
    <dbReference type="NCBI Taxonomy" id="148818"/>
    <lineage>
        <taxon>Eukaryota</taxon>
        <taxon>Fungi</taxon>
        <taxon>Fungi incertae sedis</taxon>
        <taxon>Microsporidia</taxon>
        <taxon>Dubosqiidae</taxon>
        <taxon>Hamiltosporidium</taxon>
    </lineage>
</organism>
<gene>
    <name evidence="4" type="ORF">CWI39_0114p0020</name>
</gene>
<dbReference type="VEuPathDB" id="MicrosporidiaDB:CWI36_0391p0030"/>
<comment type="caution">
    <text evidence="4">The sequence shown here is derived from an EMBL/GenBank/DDBJ whole genome shotgun (WGS) entry which is preliminary data.</text>
</comment>
<evidence type="ECO:0000313" key="5">
    <source>
        <dbReference type="Proteomes" id="UP000293045"/>
    </source>
</evidence>
<accession>A0A4Q9LLQ6</accession>
<evidence type="ECO:0000256" key="1">
    <source>
        <dbReference type="SAM" id="MobiDB-lite"/>
    </source>
</evidence>
<feature type="region of interest" description="Disordered" evidence="1">
    <location>
        <begin position="81"/>
        <end position="100"/>
    </location>
</feature>
<feature type="signal peptide" evidence="3">
    <location>
        <begin position="1"/>
        <end position="18"/>
    </location>
</feature>
<feature type="region of interest" description="Disordered" evidence="1">
    <location>
        <begin position="116"/>
        <end position="142"/>
    </location>
</feature>
<feature type="chain" id="PRO_5020245215" evidence="3">
    <location>
        <begin position="19"/>
        <end position="296"/>
    </location>
</feature>
<name>A0A4Q9LLQ6_9MICR</name>
<keyword evidence="3" id="KW-0732">Signal</keyword>
<dbReference type="AlphaFoldDB" id="A0A4Q9LLQ6"/>
<dbReference type="VEuPathDB" id="MicrosporidiaDB:CWI39_0114p0020"/>
<keyword evidence="2" id="KW-1133">Transmembrane helix</keyword>
<sequence length="296" mass="34293">MKIFLNFYSFFYILFTTAIQPPPLYLSHTMEDSSDNTTYSQDTFEDNEIEKITPDYSSSLRYKPYSGDTDDEEYNKGSKLSQKYLPFNKNTNSSTKPNNFSSKFFNKNLMSKQFTEEKVQGKYDMPVPSSDPFESQDKPEYSLSTNLENEKSLNSHNSLHKSITQGKVKTSPKNLTNLLHHEFDDVSVDLNNKITNTIQNMHSPLFDPHKYKEVIVIRKRILQDGKRKIVNLNVSEHVVPKEVIQSEEEISRDFGLRALLGGIVFLLAGLVFTSTVKMYQQYVKKRYIKINSEEIK</sequence>
<protein>
    <submittedName>
        <fullName evidence="4">Uncharacterized protein</fullName>
    </submittedName>
</protein>
<evidence type="ECO:0000256" key="3">
    <source>
        <dbReference type="SAM" id="SignalP"/>
    </source>
</evidence>
<dbReference type="Proteomes" id="UP000293045">
    <property type="component" value="Unassembled WGS sequence"/>
</dbReference>
<keyword evidence="2" id="KW-0472">Membrane</keyword>
<evidence type="ECO:0000313" key="4">
    <source>
        <dbReference type="EMBL" id="TBU09027.1"/>
    </source>
</evidence>
<dbReference type="EMBL" id="PIXR01000114">
    <property type="protein sequence ID" value="TBU09027.1"/>
    <property type="molecule type" value="Genomic_DNA"/>
</dbReference>
<proteinExistence type="predicted"/>
<feature type="transmembrane region" description="Helical" evidence="2">
    <location>
        <begin position="254"/>
        <end position="276"/>
    </location>
</feature>